<keyword evidence="6" id="KW-0969">Cilium</keyword>
<sequence>MTPLALAREAACLSEEMVKLAHAQAWETLAETERRRAAVLARLSLDGLSDSATPEFVDLLKQIQRCDSDVRSHVEPWMASVKTLLAGLQSSTKPK</sequence>
<evidence type="ECO:0000256" key="1">
    <source>
        <dbReference type="ARBA" id="ARBA00004514"/>
    </source>
</evidence>
<dbReference type="Gene3D" id="1.20.58.380">
    <property type="entry name" value="Flagellar protein flit"/>
    <property type="match status" value="1"/>
</dbReference>
<evidence type="ECO:0000256" key="3">
    <source>
        <dbReference type="ARBA" id="ARBA00022795"/>
    </source>
</evidence>
<comment type="subcellular location">
    <subcellularLocation>
        <location evidence="1">Cytoplasm</location>
        <location evidence="1">Cytosol</location>
    </subcellularLocation>
</comment>
<evidence type="ECO:0000256" key="5">
    <source>
        <dbReference type="ARBA" id="ARBA00093797"/>
    </source>
</evidence>
<dbReference type="AlphaFoldDB" id="A0A930FYQ0"/>
<evidence type="ECO:0000256" key="4">
    <source>
        <dbReference type="ARBA" id="ARBA00023186"/>
    </source>
</evidence>
<keyword evidence="2" id="KW-0963">Cytoplasm</keyword>
<proteinExistence type="predicted"/>
<keyword evidence="6" id="KW-0282">Flagellum</keyword>
<keyword evidence="4" id="KW-0143">Chaperone</keyword>
<evidence type="ECO:0000313" key="6">
    <source>
        <dbReference type="EMBL" id="MBF1164296.1"/>
    </source>
</evidence>
<dbReference type="Proteomes" id="UP000718593">
    <property type="component" value="Unassembled WGS sequence"/>
</dbReference>
<dbReference type="GO" id="GO:0044781">
    <property type="term" value="P:bacterial-type flagellum organization"/>
    <property type="evidence" value="ECO:0007669"/>
    <property type="project" value="UniProtKB-KW"/>
</dbReference>
<accession>A0A930FYQ0</accession>
<evidence type="ECO:0000256" key="2">
    <source>
        <dbReference type="ARBA" id="ARBA00022490"/>
    </source>
</evidence>
<name>A0A930FYQ0_9RHOO</name>
<dbReference type="Pfam" id="PF05400">
    <property type="entry name" value="FliT"/>
    <property type="match status" value="1"/>
</dbReference>
<protein>
    <recommendedName>
        <fullName evidence="5">Flagellar protein FliT</fullName>
    </recommendedName>
</protein>
<organism evidence="6 7">
    <name type="scientific">Dechloromonas agitata</name>
    <dbReference type="NCBI Taxonomy" id="73030"/>
    <lineage>
        <taxon>Bacteria</taxon>
        <taxon>Pseudomonadati</taxon>
        <taxon>Pseudomonadota</taxon>
        <taxon>Betaproteobacteria</taxon>
        <taxon>Rhodocyclales</taxon>
        <taxon>Azonexaceae</taxon>
        <taxon>Dechloromonas</taxon>
    </lineage>
</organism>
<dbReference type="InterPro" id="IPR008622">
    <property type="entry name" value="FliT"/>
</dbReference>
<reference evidence="6" key="1">
    <citation type="submission" date="2020-04" db="EMBL/GenBank/DDBJ databases">
        <title>Deep metagenomics examines the oral microbiome during advanced dental caries in children, revealing novel taxa and co-occurrences with host molecules.</title>
        <authorList>
            <person name="Baker J.L."/>
            <person name="Morton J.T."/>
            <person name="Dinis M."/>
            <person name="Alvarez R."/>
            <person name="Tran N.C."/>
            <person name="Knight R."/>
            <person name="Edlund A."/>
        </authorList>
    </citation>
    <scope>NUCLEOTIDE SEQUENCE</scope>
    <source>
        <strain evidence="6">JCVI_32_bin.24</strain>
    </source>
</reference>
<keyword evidence="3" id="KW-1005">Bacterial flagellum biogenesis</keyword>
<comment type="caution">
    <text evidence="6">The sequence shown here is derived from an EMBL/GenBank/DDBJ whole genome shotgun (WGS) entry which is preliminary data.</text>
</comment>
<gene>
    <name evidence="6" type="ORF">HXL68_04555</name>
</gene>
<evidence type="ECO:0000313" key="7">
    <source>
        <dbReference type="Proteomes" id="UP000718593"/>
    </source>
</evidence>
<dbReference type="EMBL" id="JABZMI010000055">
    <property type="protein sequence ID" value="MBF1164296.1"/>
    <property type="molecule type" value="Genomic_DNA"/>
</dbReference>
<keyword evidence="6" id="KW-0966">Cell projection</keyword>